<keyword evidence="2" id="KW-1185">Reference proteome</keyword>
<name>A0ABP5QA42_9MICO</name>
<dbReference type="RefSeq" id="WP_259478703.1">
    <property type="nucleotide sequence ID" value="NZ_BAAAQY010000003.1"/>
</dbReference>
<dbReference type="Proteomes" id="UP001500929">
    <property type="component" value="Unassembled WGS sequence"/>
</dbReference>
<evidence type="ECO:0000313" key="1">
    <source>
        <dbReference type="EMBL" id="GAA2229022.1"/>
    </source>
</evidence>
<proteinExistence type="predicted"/>
<reference evidence="2" key="1">
    <citation type="journal article" date="2019" name="Int. J. Syst. Evol. Microbiol.">
        <title>The Global Catalogue of Microorganisms (GCM) 10K type strain sequencing project: providing services to taxonomists for standard genome sequencing and annotation.</title>
        <authorList>
            <consortium name="The Broad Institute Genomics Platform"/>
            <consortium name="The Broad Institute Genome Sequencing Center for Infectious Disease"/>
            <person name="Wu L."/>
            <person name="Ma J."/>
        </authorList>
    </citation>
    <scope>NUCLEOTIDE SEQUENCE [LARGE SCALE GENOMIC DNA]</scope>
    <source>
        <strain evidence="2">JCM 16117</strain>
    </source>
</reference>
<accession>A0ABP5QA42</accession>
<organism evidence="1 2">
    <name type="scientific">Herbiconiux moechotypicola</name>
    <dbReference type="NCBI Taxonomy" id="637393"/>
    <lineage>
        <taxon>Bacteria</taxon>
        <taxon>Bacillati</taxon>
        <taxon>Actinomycetota</taxon>
        <taxon>Actinomycetes</taxon>
        <taxon>Micrococcales</taxon>
        <taxon>Microbacteriaceae</taxon>
        <taxon>Herbiconiux</taxon>
    </lineage>
</organism>
<sequence length="239" mass="26543">MSSLLDRIVDAHGGSRWNEIATLSATRHFGGAFWALKGVPGIAEEGRFTVDIGREHTQLFSFGDAELHSDFTPGRVEIVRSDGEVVESLDDPRSSFAGHVLTTPWNRLQLAYFTGYAMWTYNTEPRSFLLPGVVTDEVGAWTEPDGQVWERLRVTYPSTLATHSTTQTLYADSDGILRRRDYEVDIAGGSPSVEYMTEQVTVDGIVVPRHREIYVRDDAGRAVPEPLIVSIDIDDIVLG</sequence>
<evidence type="ECO:0000313" key="2">
    <source>
        <dbReference type="Proteomes" id="UP001500929"/>
    </source>
</evidence>
<dbReference type="EMBL" id="BAAAQY010000003">
    <property type="protein sequence ID" value="GAA2229022.1"/>
    <property type="molecule type" value="Genomic_DNA"/>
</dbReference>
<comment type="caution">
    <text evidence="1">The sequence shown here is derived from an EMBL/GenBank/DDBJ whole genome shotgun (WGS) entry which is preliminary data.</text>
</comment>
<protein>
    <submittedName>
        <fullName evidence="1">Uncharacterized protein</fullName>
    </submittedName>
</protein>
<gene>
    <name evidence="1" type="ORF">GCM10009851_11960</name>
</gene>